<evidence type="ECO:0000259" key="1">
    <source>
        <dbReference type="Pfam" id="PF10686"/>
    </source>
</evidence>
<evidence type="ECO:0000313" key="2">
    <source>
        <dbReference type="EMBL" id="CAB4175429.1"/>
    </source>
</evidence>
<dbReference type="EMBL" id="LR796916">
    <property type="protein sequence ID" value="CAB4175429.1"/>
    <property type="molecule type" value="Genomic_DNA"/>
</dbReference>
<protein>
    <submittedName>
        <fullName evidence="3">Mycobacteriophage D29, Gp61</fullName>
    </submittedName>
</protein>
<organism evidence="3">
    <name type="scientific">uncultured Caudovirales phage</name>
    <dbReference type="NCBI Taxonomy" id="2100421"/>
    <lineage>
        <taxon>Viruses</taxon>
        <taxon>Duplodnaviria</taxon>
        <taxon>Heunggongvirae</taxon>
        <taxon>Uroviricota</taxon>
        <taxon>Caudoviricetes</taxon>
        <taxon>Peduoviridae</taxon>
        <taxon>Maltschvirus</taxon>
        <taxon>Maltschvirus maltsch</taxon>
    </lineage>
</organism>
<accession>A0A6J5R893</accession>
<dbReference type="EMBL" id="LR797195">
    <property type="protein sequence ID" value="CAB4193780.1"/>
    <property type="molecule type" value="Genomic_DNA"/>
</dbReference>
<gene>
    <name evidence="3" type="ORF">UFOVP1247_152</name>
    <name evidence="2" type="ORF">UFOVP970_192</name>
</gene>
<name>A0A6J5R893_9CAUD</name>
<dbReference type="InterPro" id="IPR019627">
    <property type="entry name" value="YAcAr"/>
</dbReference>
<feature type="domain" description="YspA cpYpsA-related SLOG" evidence="1">
    <location>
        <begin position="21"/>
        <end position="85"/>
    </location>
</feature>
<sequence length="134" mass="15257">MHICNASFRRTGRRWLELMIRVIIAGGRDFQDWDKLVDVCDRAFKDYPQIEIVSGVANGADKLGELYANERGHLIKQFPADWDKYGKSAGYRRNAEMAEYAGALIAFWDGTSKGTSHMINLAKEKGLKLLIIKY</sequence>
<reference evidence="3" key="1">
    <citation type="submission" date="2020-05" db="EMBL/GenBank/DDBJ databases">
        <authorList>
            <person name="Chiriac C."/>
            <person name="Salcher M."/>
            <person name="Ghai R."/>
            <person name="Kavagutti S V."/>
        </authorList>
    </citation>
    <scope>NUCLEOTIDE SEQUENCE</scope>
</reference>
<dbReference type="Gene3D" id="3.40.50.450">
    <property type="match status" value="1"/>
</dbReference>
<dbReference type="Pfam" id="PF10686">
    <property type="entry name" value="YAcAr"/>
    <property type="match status" value="1"/>
</dbReference>
<proteinExistence type="predicted"/>
<evidence type="ECO:0000313" key="3">
    <source>
        <dbReference type="EMBL" id="CAB4193780.1"/>
    </source>
</evidence>